<dbReference type="Gene3D" id="3.90.70.10">
    <property type="entry name" value="Cysteine proteinases"/>
    <property type="match status" value="1"/>
</dbReference>
<dbReference type="InterPro" id="IPR028889">
    <property type="entry name" value="USP"/>
</dbReference>
<accession>A0A642UGH4</accession>
<dbReference type="PROSITE" id="PS50235">
    <property type="entry name" value="USP_3"/>
    <property type="match status" value="1"/>
</dbReference>
<dbReference type="Gene3D" id="3.30.40.10">
    <property type="entry name" value="Zinc/RING finger domain, C3HC4 (zinc finger)"/>
    <property type="match status" value="1"/>
</dbReference>
<evidence type="ECO:0000259" key="4">
    <source>
        <dbReference type="PROSITE" id="PS50271"/>
    </source>
</evidence>
<evidence type="ECO:0000313" key="5">
    <source>
        <dbReference type="EMBL" id="KAA8896639.1"/>
    </source>
</evidence>
<comment type="caution">
    <text evidence="5">The sequence shown here is derived from an EMBL/GenBank/DDBJ whole genome shotgun (WGS) entry which is preliminary data.</text>
</comment>
<dbReference type="InterPro" id="IPR038765">
    <property type="entry name" value="Papain-like_cys_pep_sf"/>
</dbReference>
<dbReference type="SMART" id="SM00290">
    <property type="entry name" value="ZnF_UBP"/>
    <property type="match status" value="1"/>
</dbReference>
<feature type="domain" description="USP" evidence="3">
    <location>
        <begin position="144"/>
        <end position="382"/>
    </location>
</feature>
<gene>
    <name evidence="5" type="ORF">DIURU_005651</name>
</gene>
<dbReference type="AlphaFoldDB" id="A0A642UGH4"/>
<dbReference type="RefSeq" id="XP_034009499.1">
    <property type="nucleotide sequence ID" value="XM_034158657.1"/>
</dbReference>
<dbReference type="PROSITE" id="PS50271">
    <property type="entry name" value="ZF_UBP"/>
    <property type="match status" value="1"/>
</dbReference>
<evidence type="ECO:0000256" key="2">
    <source>
        <dbReference type="SAM" id="MobiDB-lite"/>
    </source>
</evidence>
<dbReference type="InterPro" id="IPR013083">
    <property type="entry name" value="Znf_RING/FYVE/PHD"/>
</dbReference>
<dbReference type="EMBL" id="SWFT01000163">
    <property type="protein sequence ID" value="KAA8896639.1"/>
    <property type="molecule type" value="Genomic_DNA"/>
</dbReference>
<sequence length="387" mass="43918">MKRHLSDDEDNHSPQLDPPKSRQKVTSSQIVHVNTIQRAALDFDHSHQCSVSLATVNIYCCLVCGKYLQGSSHGSPAFIHAVENGHHLFVALDDVTFKILPEGDTLSDETARRAVDDIAKSLNPPMQIDGKESKTLIANVPYIPGLVGLTGDASAYNVIIQLLAHIPKIRDYYRHPRAGKLETEFRFVIRQLWSPYLLRNHVSPHRLIQAVKKPTNNPITAYTILVNRLDKENKDDIWRETLRGEVDSADKPIPFWYLSIDVSAPQIGSDDLLEVQFDELFKTKYGEKGKYSIKKLPHELLIVLNRKHDSQTRVVVSLPSQIVIKDHKYCLVSVISQKAQSWVYSGETPSGDWSTFDGVKVSQCPRQVIYLEDNRLLLWRRVLSPED</sequence>
<dbReference type="Proteomes" id="UP000449547">
    <property type="component" value="Unassembled WGS sequence"/>
</dbReference>
<keyword evidence="1" id="KW-0479">Metal-binding</keyword>
<dbReference type="SUPFAM" id="SSF54001">
    <property type="entry name" value="Cysteine proteinases"/>
    <property type="match status" value="1"/>
</dbReference>
<dbReference type="OrthoDB" id="10263353at2759"/>
<dbReference type="InterPro" id="IPR001607">
    <property type="entry name" value="Znf_UBP"/>
</dbReference>
<feature type="region of interest" description="Disordered" evidence="2">
    <location>
        <begin position="1"/>
        <end position="27"/>
    </location>
</feature>
<evidence type="ECO:0000256" key="1">
    <source>
        <dbReference type="PROSITE-ProRule" id="PRU00502"/>
    </source>
</evidence>
<feature type="domain" description="UBP-type" evidence="4">
    <location>
        <begin position="28"/>
        <end position="126"/>
    </location>
</feature>
<organism evidence="5 6">
    <name type="scientific">Diutina rugosa</name>
    <name type="common">Yeast</name>
    <name type="synonym">Candida rugosa</name>
    <dbReference type="NCBI Taxonomy" id="5481"/>
    <lineage>
        <taxon>Eukaryota</taxon>
        <taxon>Fungi</taxon>
        <taxon>Dikarya</taxon>
        <taxon>Ascomycota</taxon>
        <taxon>Saccharomycotina</taxon>
        <taxon>Pichiomycetes</taxon>
        <taxon>Debaryomycetaceae</taxon>
        <taxon>Diutina</taxon>
    </lineage>
</organism>
<dbReference type="Pfam" id="PF02148">
    <property type="entry name" value="zf-UBP"/>
    <property type="match status" value="1"/>
</dbReference>
<evidence type="ECO:0000313" key="6">
    <source>
        <dbReference type="Proteomes" id="UP000449547"/>
    </source>
</evidence>
<dbReference type="GeneID" id="54784302"/>
<reference evidence="5 6" key="1">
    <citation type="submission" date="2019-07" db="EMBL/GenBank/DDBJ databases">
        <title>Genome assembly of two rare yeast pathogens: Diutina rugosa and Trichomonascus ciferrii.</title>
        <authorList>
            <person name="Mixao V."/>
            <person name="Saus E."/>
            <person name="Hansen A."/>
            <person name="Lass-Flor C."/>
            <person name="Gabaldon T."/>
        </authorList>
    </citation>
    <scope>NUCLEOTIDE SEQUENCE [LARGE SCALE GENOMIC DNA]</scope>
    <source>
        <strain evidence="5 6">CBS 613</strain>
    </source>
</reference>
<keyword evidence="1" id="KW-0863">Zinc-finger</keyword>
<keyword evidence="1" id="KW-0862">Zinc</keyword>
<dbReference type="VEuPathDB" id="FungiDB:DIURU_005651"/>
<evidence type="ECO:0000259" key="3">
    <source>
        <dbReference type="PROSITE" id="PS50235"/>
    </source>
</evidence>
<name>A0A642UGH4_DIURU</name>
<dbReference type="SUPFAM" id="SSF57850">
    <property type="entry name" value="RING/U-box"/>
    <property type="match status" value="1"/>
</dbReference>
<keyword evidence="6" id="KW-1185">Reference proteome</keyword>
<protein>
    <submittedName>
        <fullName evidence="5">Uncharacterized protein</fullName>
    </submittedName>
</protein>
<dbReference type="GO" id="GO:0008270">
    <property type="term" value="F:zinc ion binding"/>
    <property type="evidence" value="ECO:0007669"/>
    <property type="project" value="UniProtKB-KW"/>
</dbReference>
<proteinExistence type="predicted"/>